<dbReference type="PANTHER" id="PTHR34776">
    <property type="entry name" value="F17F16.3 PROTEIN"/>
    <property type="match status" value="1"/>
</dbReference>
<feature type="compositionally biased region" description="Basic and acidic residues" evidence="1">
    <location>
        <begin position="91"/>
        <end position="106"/>
    </location>
</feature>
<reference evidence="2" key="1">
    <citation type="submission" date="2019-07" db="EMBL/GenBank/DDBJ databases">
        <title>Hyphodiscus hymeniophilus genome sequencing and assembly.</title>
        <authorList>
            <person name="Kramer G."/>
            <person name="Nodwell J."/>
        </authorList>
    </citation>
    <scope>NUCLEOTIDE SEQUENCE</scope>
    <source>
        <strain evidence="2">ATCC 34498</strain>
    </source>
</reference>
<sequence length="426" mass="46751">MARTRASKGSDETSSSPPTGTKRSAPASANSSPAAKRGKTGPKKTTKDATKMEQKTIEESMIGIDDEEVAEEETNGHEKNEDTDIMDGVEDDKGVEKQINGEDKVENGQNGSAGNEKNVKKSAKEDQDIRTAEISKNNESIVDDDQREATMPSSILEKGIIYFFFRGRVGVEDPQGIEDVARSYIILRPLPIGAKLGEGSLEDLGTSRLLALPKKMMPKSTKDRFLSFVEKPKASIKQLREQFESNEYSTKTAGTSHVPSATPFAEGVYCINSTGRETHLAYEITAPKIGELQKDLGVNETGSYVLSVKNPKAPGPANASIDNPAQYPEKIQAKFRELRWSPLEPEMLDYEHTQVLIIGEGMGVLGKAVEGLSKDQKDDAKVNPEEELDQLEEEDHDRVAHLKESDPVFADLGLSAKEYEKMSSTW</sequence>
<dbReference type="PANTHER" id="PTHR34776:SF1">
    <property type="entry name" value="F17F16.3 PROTEIN"/>
    <property type="match status" value="1"/>
</dbReference>
<evidence type="ECO:0000256" key="1">
    <source>
        <dbReference type="SAM" id="MobiDB-lite"/>
    </source>
</evidence>
<gene>
    <name evidence="2" type="ORF">D0Z07_6956</name>
</gene>
<accession>A0A9P6VFX9</accession>
<organism evidence="2 3">
    <name type="scientific">Hyphodiscus hymeniophilus</name>
    <dbReference type="NCBI Taxonomy" id="353542"/>
    <lineage>
        <taxon>Eukaryota</taxon>
        <taxon>Fungi</taxon>
        <taxon>Dikarya</taxon>
        <taxon>Ascomycota</taxon>
        <taxon>Pezizomycotina</taxon>
        <taxon>Leotiomycetes</taxon>
        <taxon>Helotiales</taxon>
        <taxon>Hyphodiscaceae</taxon>
        <taxon>Hyphodiscus</taxon>
    </lineage>
</organism>
<dbReference type="AlphaFoldDB" id="A0A9P6VFX9"/>
<dbReference type="OrthoDB" id="1028014at2759"/>
<feature type="compositionally biased region" description="Basic and acidic residues" evidence="1">
    <location>
        <begin position="372"/>
        <end position="384"/>
    </location>
</feature>
<feature type="compositionally biased region" description="Low complexity" evidence="1">
    <location>
        <begin position="24"/>
        <end position="35"/>
    </location>
</feature>
<evidence type="ECO:0000313" key="3">
    <source>
        <dbReference type="Proteomes" id="UP000785200"/>
    </source>
</evidence>
<protein>
    <recommendedName>
        <fullName evidence="4">BTB domain transcription factor</fullName>
    </recommendedName>
</protein>
<dbReference type="Proteomes" id="UP000785200">
    <property type="component" value="Unassembled WGS sequence"/>
</dbReference>
<dbReference type="EMBL" id="VNKQ01000013">
    <property type="protein sequence ID" value="KAG0647094.1"/>
    <property type="molecule type" value="Genomic_DNA"/>
</dbReference>
<feature type="compositionally biased region" description="Basic and acidic residues" evidence="1">
    <location>
        <begin position="45"/>
        <end position="58"/>
    </location>
</feature>
<keyword evidence="3" id="KW-1185">Reference proteome</keyword>
<proteinExistence type="predicted"/>
<feature type="compositionally biased region" description="Polar residues" evidence="1">
    <location>
        <begin position="12"/>
        <end position="22"/>
    </location>
</feature>
<evidence type="ECO:0008006" key="4">
    <source>
        <dbReference type="Google" id="ProtNLM"/>
    </source>
</evidence>
<evidence type="ECO:0000313" key="2">
    <source>
        <dbReference type="EMBL" id="KAG0647094.1"/>
    </source>
</evidence>
<feature type="compositionally biased region" description="Acidic residues" evidence="1">
    <location>
        <begin position="64"/>
        <end position="73"/>
    </location>
</feature>
<feature type="region of interest" description="Disordered" evidence="1">
    <location>
        <begin position="372"/>
        <end position="396"/>
    </location>
</feature>
<comment type="caution">
    <text evidence="2">The sequence shown here is derived from an EMBL/GenBank/DDBJ whole genome shotgun (WGS) entry which is preliminary data.</text>
</comment>
<name>A0A9P6VFX9_9HELO</name>
<feature type="compositionally biased region" description="Basic and acidic residues" evidence="1">
    <location>
        <begin position="117"/>
        <end position="133"/>
    </location>
</feature>
<feature type="region of interest" description="Disordered" evidence="1">
    <location>
        <begin position="1"/>
        <end position="136"/>
    </location>
</feature>
<feature type="compositionally biased region" description="Acidic residues" evidence="1">
    <location>
        <begin position="385"/>
        <end position="395"/>
    </location>
</feature>